<comment type="similarity">
    <text evidence="2">In the N-terminal section; belongs to the PMEI family.</text>
</comment>
<evidence type="ECO:0000256" key="6">
    <source>
        <dbReference type="ARBA" id="ARBA00023316"/>
    </source>
</evidence>
<dbReference type="InterPro" id="IPR000070">
    <property type="entry name" value="Pectinesterase_cat"/>
</dbReference>
<dbReference type="InterPro" id="IPR035513">
    <property type="entry name" value="Invertase/methylesterase_inhib"/>
</dbReference>
<dbReference type="SMART" id="SM00856">
    <property type="entry name" value="PMEI"/>
    <property type="match status" value="1"/>
</dbReference>
<gene>
    <name evidence="10" type="ORF">HAX54_020544</name>
</gene>
<evidence type="ECO:0000256" key="1">
    <source>
        <dbReference type="ARBA" id="ARBA00005184"/>
    </source>
</evidence>
<comment type="pathway">
    <text evidence="1">Glycan metabolism; pectin degradation; 2-dehydro-3-deoxy-D-gluconate from pectin: step 1/5.</text>
</comment>
<comment type="catalytic activity">
    <reaction evidence="7">
        <text>[(1-&gt;4)-alpha-D-galacturonosyl methyl ester](n) + n H2O = [(1-&gt;4)-alpha-D-galacturonosyl](n) + n methanol + n H(+)</text>
        <dbReference type="Rhea" id="RHEA:22380"/>
        <dbReference type="Rhea" id="RHEA-COMP:14570"/>
        <dbReference type="Rhea" id="RHEA-COMP:14573"/>
        <dbReference type="ChEBI" id="CHEBI:15377"/>
        <dbReference type="ChEBI" id="CHEBI:15378"/>
        <dbReference type="ChEBI" id="CHEBI:17790"/>
        <dbReference type="ChEBI" id="CHEBI:140522"/>
        <dbReference type="ChEBI" id="CHEBI:140523"/>
        <dbReference type="EC" id="3.1.1.11"/>
    </reaction>
</comment>
<proteinExistence type="inferred from homology"/>
<dbReference type="Pfam" id="PF04043">
    <property type="entry name" value="PMEI"/>
    <property type="match status" value="1"/>
</dbReference>
<protein>
    <recommendedName>
        <fullName evidence="9">Pectinesterase inhibitor domain-containing protein</fullName>
    </recommendedName>
</protein>
<feature type="chain" id="PRO_5046427040" description="Pectinesterase inhibitor domain-containing protein" evidence="8">
    <location>
        <begin position="22"/>
        <end position="300"/>
    </location>
</feature>
<accession>A0ABS8USG2</accession>
<evidence type="ECO:0000256" key="2">
    <source>
        <dbReference type="ARBA" id="ARBA00006027"/>
    </source>
</evidence>
<dbReference type="PANTHER" id="PTHR31707">
    <property type="entry name" value="PECTINESTERASE"/>
    <property type="match status" value="1"/>
</dbReference>
<sequence length="300" mass="33071">MANNVIVGGIASILVVACVVAACVTLTKHGDDTSSSQLTSSTKSVESMCQPTPYKETCEKTLSATKNVTEPKDYIKVTFEAAVTDIKNAIMNTEPIKKAASDPYTKDALHACEELFDLAIEDLRGSVSKLDNFDFTKIKDVVDDLKTWLSAVVAYEETCLDAFSESEQSEIRDKMVKLMNTTRELSINGLAMVNSFGEMITQTTGLSRKLLTTTDSFVEASNRWAPWNTTDFGLHTCWYAEYQNRGPGAALNKRVSHWRGYQKGVSGDAINKFTAGHFINTQDAWLPKANIPYEAGMMKV</sequence>
<comment type="similarity">
    <text evidence="3">In the C-terminal section; belongs to the pectinesterase family.</text>
</comment>
<keyword evidence="8" id="KW-0732">Signal</keyword>
<dbReference type="EMBL" id="JACEIK010002477">
    <property type="protein sequence ID" value="MCD9561435.1"/>
    <property type="molecule type" value="Genomic_DNA"/>
</dbReference>
<feature type="signal peptide" evidence="8">
    <location>
        <begin position="1"/>
        <end position="21"/>
    </location>
</feature>
<dbReference type="SUPFAM" id="SSF51126">
    <property type="entry name" value="Pectin lyase-like"/>
    <property type="match status" value="1"/>
</dbReference>
<dbReference type="Gene3D" id="2.160.20.10">
    <property type="entry name" value="Single-stranded right-handed beta-helix, Pectin lyase-like"/>
    <property type="match status" value="1"/>
</dbReference>
<evidence type="ECO:0000256" key="5">
    <source>
        <dbReference type="ARBA" id="ARBA00023085"/>
    </source>
</evidence>
<evidence type="ECO:0000256" key="7">
    <source>
        <dbReference type="ARBA" id="ARBA00047928"/>
    </source>
</evidence>
<dbReference type="NCBIfam" id="TIGR01614">
    <property type="entry name" value="PME_inhib"/>
    <property type="match status" value="1"/>
</dbReference>
<evidence type="ECO:0000256" key="8">
    <source>
        <dbReference type="SAM" id="SignalP"/>
    </source>
</evidence>
<evidence type="ECO:0000256" key="4">
    <source>
        <dbReference type="ARBA" id="ARBA00022801"/>
    </source>
</evidence>
<evidence type="ECO:0000256" key="3">
    <source>
        <dbReference type="ARBA" id="ARBA00007786"/>
    </source>
</evidence>
<keyword evidence="6" id="KW-0961">Cell wall biogenesis/degradation</keyword>
<dbReference type="Pfam" id="PF01095">
    <property type="entry name" value="Pectinesterase"/>
    <property type="match status" value="1"/>
</dbReference>
<name>A0ABS8USG2_DATST</name>
<dbReference type="InterPro" id="IPR011050">
    <property type="entry name" value="Pectin_lyase_fold/virulence"/>
</dbReference>
<comment type="caution">
    <text evidence="10">The sequence shown here is derived from an EMBL/GenBank/DDBJ whole genome shotgun (WGS) entry which is preliminary data.</text>
</comment>
<organism evidence="10 11">
    <name type="scientific">Datura stramonium</name>
    <name type="common">Jimsonweed</name>
    <name type="synonym">Common thornapple</name>
    <dbReference type="NCBI Taxonomy" id="4076"/>
    <lineage>
        <taxon>Eukaryota</taxon>
        <taxon>Viridiplantae</taxon>
        <taxon>Streptophyta</taxon>
        <taxon>Embryophyta</taxon>
        <taxon>Tracheophyta</taxon>
        <taxon>Spermatophyta</taxon>
        <taxon>Magnoliopsida</taxon>
        <taxon>eudicotyledons</taxon>
        <taxon>Gunneridae</taxon>
        <taxon>Pentapetalae</taxon>
        <taxon>asterids</taxon>
        <taxon>lamiids</taxon>
        <taxon>Solanales</taxon>
        <taxon>Solanaceae</taxon>
        <taxon>Solanoideae</taxon>
        <taxon>Datureae</taxon>
        <taxon>Datura</taxon>
    </lineage>
</organism>
<dbReference type="InterPro" id="IPR012334">
    <property type="entry name" value="Pectin_lyas_fold"/>
</dbReference>
<dbReference type="InterPro" id="IPR006501">
    <property type="entry name" value="Pectinesterase_inhib_dom"/>
</dbReference>
<dbReference type="Gene3D" id="1.20.140.40">
    <property type="entry name" value="Invertase/pectin methylesterase inhibitor family protein"/>
    <property type="match status" value="1"/>
</dbReference>
<keyword evidence="4" id="KW-0378">Hydrolase</keyword>
<reference evidence="10 11" key="1">
    <citation type="journal article" date="2021" name="BMC Genomics">
        <title>Datura genome reveals duplications of psychoactive alkaloid biosynthetic genes and high mutation rate following tissue culture.</title>
        <authorList>
            <person name="Rajewski A."/>
            <person name="Carter-House D."/>
            <person name="Stajich J."/>
            <person name="Litt A."/>
        </authorList>
    </citation>
    <scope>NUCLEOTIDE SEQUENCE [LARGE SCALE GENOMIC DNA]</scope>
    <source>
        <strain evidence="10">AR-01</strain>
    </source>
</reference>
<keyword evidence="11" id="KW-1185">Reference proteome</keyword>
<dbReference type="Proteomes" id="UP000823775">
    <property type="component" value="Unassembled WGS sequence"/>
</dbReference>
<evidence type="ECO:0000259" key="9">
    <source>
        <dbReference type="SMART" id="SM00856"/>
    </source>
</evidence>
<keyword evidence="5" id="KW-0063">Aspartyl esterase</keyword>
<dbReference type="SUPFAM" id="SSF101148">
    <property type="entry name" value="Plant invertase/pectin methylesterase inhibitor"/>
    <property type="match status" value="1"/>
</dbReference>
<evidence type="ECO:0000313" key="11">
    <source>
        <dbReference type="Proteomes" id="UP000823775"/>
    </source>
</evidence>
<evidence type="ECO:0000313" key="10">
    <source>
        <dbReference type="EMBL" id="MCD9561435.1"/>
    </source>
</evidence>
<feature type="domain" description="Pectinesterase inhibitor" evidence="9">
    <location>
        <begin position="40"/>
        <end position="192"/>
    </location>
</feature>
<dbReference type="CDD" id="cd15798">
    <property type="entry name" value="PMEI-like_3"/>
    <property type="match status" value="1"/>
</dbReference>